<feature type="compositionally biased region" description="Low complexity" evidence="1">
    <location>
        <begin position="61"/>
        <end position="73"/>
    </location>
</feature>
<comment type="caution">
    <text evidence="2">The sequence shown here is derived from an EMBL/GenBank/DDBJ whole genome shotgun (WGS) entry which is preliminary data.</text>
</comment>
<feature type="region of interest" description="Disordered" evidence="1">
    <location>
        <begin position="52"/>
        <end position="100"/>
    </location>
</feature>
<protein>
    <submittedName>
        <fullName evidence="2">Uncharacterized protein</fullName>
    </submittedName>
</protein>
<evidence type="ECO:0000313" key="3">
    <source>
        <dbReference type="Proteomes" id="UP000054843"/>
    </source>
</evidence>
<dbReference type="STRING" id="268474.A0A0V1MXS4"/>
<dbReference type="Proteomes" id="UP000054843">
    <property type="component" value="Unassembled WGS sequence"/>
</dbReference>
<proteinExistence type="predicted"/>
<sequence length="127" mass="14883">MPNDNCKRQKISTSFKRRRYSRRLEEVRRMNSEIFDKSTEWRNLIKKMQEYEAARKEADNSNESNNLSNSNDNQAATSRANQSIQPEQQAEDTSTTNAANNTIRSYIPPLLTNFISRIIEYLKSNLF</sequence>
<accession>A0A0V1MXS4</accession>
<evidence type="ECO:0000256" key="1">
    <source>
        <dbReference type="SAM" id="MobiDB-lite"/>
    </source>
</evidence>
<reference evidence="2 3" key="1">
    <citation type="submission" date="2015-01" db="EMBL/GenBank/DDBJ databases">
        <title>Evolution of Trichinella species and genotypes.</title>
        <authorList>
            <person name="Korhonen P.K."/>
            <person name="Edoardo P."/>
            <person name="Giuseppe L.R."/>
            <person name="Gasser R.B."/>
        </authorList>
    </citation>
    <scope>NUCLEOTIDE SEQUENCE [LARGE SCALE GENOMIC DNA]</scope>
    <source>
        <strain evidence="2">ISS1980</strain>
    </source>
</reference>
<feature type="compositionally biased region" description="Polar residues" evidence="1">
    <location>
        <begin position="74"/>
        <end position="100"/>
    </location>
</feature>
<dbReference type="EMBL" id="JYDO01000028">
    <property type="protein sequence ID" value="KRZ76431.1"/>
    <property type="molecule type" value="Genomic_DNA"/>
</dbReference>
<dbReference type="OrthoDB" id="5919346at2759"/>
<evidence type="ECO:0000313" key="2">
    <source>
        <dbReference type="EMBL" id="KRZ76431.1"/>
    </source>
</evidence>
<dbReference type="AlphaFoldDB" id="A0A0V1MXS4"/>
<gene>
    <name evidence="2" type="ORF">T10_5744</name>
</gene>
<name>A0A0V1MXS4_9BILA</name>
<organism evidence="2 3">
    <name type="scientific">Trichinella papuae</name>
    <dbReference type="NCBI Taxonomy" id="268474"/>
    <lineage>
        <taxon>Eukaryota</taxon>
        <taxon>Metazoa</taxon>
        <taxon>Ecdysozoa</taxon>
        <taxon>Nematoda</taxon>
        <taxon>Enoplea</taxon>
        <taxon>Dorylaimia</taxon>
        <taxon>Trichinellida</taxon>
        <taxon>Trichinellidae</taxon>
        <taxon>Trichinella</taxon>
    </lineage>
</organism>
<keyword evidence="3" id="KW-1185">Reference proteome</keyword>